<dbReference type="PANTHER" id="PTHR30349">
    <property type="entry name" value="PHAGE INTEGRASE-RELATED"/>
    <property type="match status" value="1"/>
</dbReference>
<dbReference type="InterPro" id="IPR013762">
    <property type="entry name" value="Integrase-like_cat_sf"/>
</dbReference>
<feature type="domain" description="Tyr recombinase" evidence="5">
    <location>
        <begin position="171"/>
        <end position="451"/>
    </location>
</feature>
<dbReference type="Gene3D" id="1.10.443.10">
    <property type="entry name" value="Intergrase catalytic core"/>
    <property type="match status" value="1"/>
</dbReference>
<evidence type="ECO:0000256" key="3">
    <source>
        <dbReference type="ARBA" id="ARBA00023172"/>
    </source>
</evidence>
<feature type="compositionally biased region" description="Acidic residues" evidence="4">
    <location>
        <begin position="467"/>
        <end position="484"/>
    </location>
</feature>
<evidence type="ECO:0000313" key="7">
    <source>
        <dbReference type="Proteomes" id="UP000466906"/>
    </source>
</evidence>
<keyword evidence="7" id="KW-1185">Reference proteome</keyword>
<dbReference type="EMBL" id="AP022565">
    <property type="protein sequence ID" value="BBX26673.1"/>
    <property type="molecule type" value="Genomic_DNA"/>
</dbReference>
<keyword evidence="2" id="KW-0238">DNA-binding</keyword>
<evidence type="ECO:0000256" key="1">
    <source>
        <dbReference type="ARBA" id="ARBA00008857"/>
    </source>
</evidence>
<dbReference type="GO" id="GO:0006310">
    <property type="term" value="P:DNA recombination"/>
    <property type="evidence" value="ECO:0007669"/>
    <property type="project" value="UniProtKB-KW"/>
</dbReference>
<proteinExistence type="inferred from homology"/>
<protein>
    <recommendedName>
        <fullName evidence="5">Tyr recombinase domain-containing protein</fullName>
    </recommendedName>
</protein>
<name>A0A6N4US41_9MYCO</name>
<sequence>MRIVMVRRSAREGEVLQAPDGVTTLPWSSVVQALDRQDIPDGLPFIVDDDGSLTGCDRLNTYLLTAWRQRAYDLDSLRSFHAYHLARLLRFVRQRRGGELVDLTATTTEDLTAYRDARQQEVLDSTLATEFGCFSSFFYYAAQIGWMEKDPIPRWGRNNRNTLISHKHRERRARFLKAAQTKHFLEVGLRGDGSDPAGAPAYPERDYVYGLLLATTGLRREECALLLDAEVPAPETMGSESIQVFDRLGKKQVVRSIYITAQVAHATDLYRRTERHRVVKAAQRSLRAKIRDGSLLVVDDLIERRGKLYVAIGSQRIPLVRFTNKDRAKAVRLLDDGTIDPLALFVSRSGLPPGLERWNQLFADARERVRHSGHRDQPPRHVHVTPHTMRHSYAVRMLAALMKEGRQRAGDAYLLLANPVLTVKELLGHASVQTTMHYLHAAGTWTEDVPAALAGTAADVVGHTDDDPGPDPETIEDDWDEPDVGPDAGDVQ</sequence>
<dbReference type="InterPro" id="IPR011010">
    <property type="entry name" value="DNA_brk_join_enz"/>
</dbReference>
<accession>A0A6N4US41</accession>
<evidence type="ECO:0000256" key="2">
    <source>
        <dbReference type="ARBA" id="ARBA00023125"/>
    </source>
</evidence>
<keyword evidence="3" id="KW-0233">DNA recombination</keyword>
<dbReference type="InterPro" id="IPR002104">
    <property type="entry name" value="Integrase_catalytic"/>
</dbReference>
<dbReference type="GO" id="GO:0015074">
    <property type="term" value="P:DNA integration"/>
    <property type="evidence" value="ECO:0007669"/>
    <property type="project" value="InterPro"/>
</dbReference>
<dbReference type="InterPro" id="IPR050090">
    <property type="entry name" value="Tyrosine_recombinase_XerCD"/>
</dbReference>
<dbReference type="GO" id="GO:0003677">
    <property type="term" value="F:DNA binding"/>
    <property type="evidence" value="ECO:0007669"/>
    <property type="project" value="UniProtKB-KW"/>
</dbReference>
<organism evidence="6 7">
    <name type="scientific">Mycolicibacterium alvei</name>
    <dbReference type="NCBI Taxonomy" id="67081"/>
    <lineage>
        <taxon>Bacteria</taxon>
        <taxon>Bacillati</taxon>
        <taxon>Actinomycetota</taxon>
        <taxon>Actinomycetes</taxon>
        <taxon>Mycobacteriales</taxon>
        <taxon>Mycobacteriaceae</taxon>
        <taxon>Mycolicibacterium</taxon>
    </lineage>
</organism>
<gene>
    <name evidence="6" type="ORF">MALV_17980</name>
</gene>
<dbReference type="Proteomes" id="UP000466906">
    <property type="component" value="Chromosome"/>
</dbReference>
<evidence type="ECO:0000313" key="6">
    <source>
        <dbReference type="EMBL" id="BBX26673.1"/>
    </source>
</evidence>
<dbReference type="AlphaFoldDB" id="A0A6N4US41"/>
<dbReference type="SUPFAM" id="SSF56349">
    <property type="entry name" value="DNA breaking-rejoining enzymes"/>
    <property type="match status" value="1"/>
</dbReference>
<dbReference type="PANTHER" id="PTHR30349:SF64">
    <property type="entry name" value="PROPHAGE INTEGRASE INTD-RELATED"/>
    <property type="match status" value="1"/>
</dbReference>
<dbReference type="Gene3D" id="1.10.150.130">
    <property type="match status" value="1"/>
</dbReference>
<dbReference type="KEGG" id="malv:MALV_17980"/>
<feature type="region of interest" description="Disordered" evidence="4">
    <location>
        <begin position="459"/>
        <end position="492"/>
    </location>
</feature>
<reference evidence="6 7" key="1">
    <citation type="journal article" date="2019" name="Emerg. Microbes Infect.">
        <title>Comprehensive subspecies identification of 175 nontuberculous mycobacteria species based on 7547 genomic profiles.</title>
        <authorList>
            <person name="Matsumoto Y."/>
            <person name="Kinjo T."/>
            <person name="Motooka D."/>
            <person name="Nabeya D."/>
            <person name="Jung N."/>
            <person name="Uechi K."/>
            <person name="Horii T."/>
            <person name="Iida T."/>
            <person name="Fujita J."/>
            <person name="Nakamura S."/>
        </authorList>
    </citation>
    <scope>NUCLEOTIDE SEQUENCE [LARGE SCALE GENOMIC DNA]</scope>
    <source>
        <strain evidence="6 7">JCM 12272</strain>
    </source>
</reference>
<dbReference type="PROSITE" id="PS51898">
    <property type="entry name" value="TYR_RECOMBINASE"/>
    <property type="match status" value="1"/>
</dbReference>
<evidence type="ECO:0000259" key="5">
    <source>
        <dbReference type="PROSITE" id="PS51898"/>
    </source>
</evidence>
<dbReference type="InterPro" id="IPR010998">
    <property type="entry name" value="Integrase_recombinase_N"/>
</dbReference>
<comment type="similarity">
    <text evidence="1">Belongs to the 'phage' integrase family.</text>
</comment>
<evidence type="ECO:0000256" key="4">
    <source>
        <dbReference type="SAM" id="MobiDB-lite"/>
    </source>
</evidence>